<dbReference type="FunFam" id="3.80.10.10:FF:000299">
    <property type="entry name" value="Piriformospora indica-insensitive protein 2"/>
    <property type="match status" value="1"/>
</dbReference>
<evidence type="ECO:0000256" key="11">
    <source>
        <dbReference type="ARBA" id="ARBA00022692"/>
    </source>
</evidence>
<dbReference type="FunFam" id="3.80.10.10:FF:000687">
    <property type="entry name" value="Leucine Rich Repeat family protein, expressed"/>
    <property type="match status" value="1"/>
</dbReference>
<dbReference type="FunFam" id="3.80.10.10:FF:000383">
    <property type="entry name" value="Leucine-rich repeat receptor protein kinase EMS1"/>
    <property type="match status" value="1"/>
</dbReference>
<evidence type="ECO:0000256" key="20">
    <source>
        <dbReference type="ARBA" id="ARBA00023180"/>
    </source>
</evidence>
<dbReference type="GO" id="GO:0005524">
    <property type="term" value="F:ATP binding"/>
    <property type="evidence" value="ECO:0007669"/>
    <property type="project" value="UniProtKB-UniRule"/>
</dbReference>
<dbReference type="AlphaFoldDB" id="A0A5N5FRH0"/>
<dbReference type="PROSITE" id="PS51450">
    <property type="entry name" value="LRR"/>
    <property type="match status" value="1"/>
</dbReference>
<evidence type="ECO:0000256" key="4">
    <source>
        <dbReference type="ARBA" id="ARBA00012513"/>
    </source>
</evidence>
<evidence type="ECO:0000256" key="24">
    <source>
        <dbReference type="PROSITE-ProRule" id="PRU10141"/>
    </source>
</evidence>
<sequence>MKRVQMPPFLLHFFLLSLLPSISTTSSSGTQAEALITWKNNFYFGYSPSVHSLGSWSLANLNNLCNWTAVVCYHNTITVSKIDLSNLGITASLTHFNFTPFLNLTHFNLSQNSFGGPIPSAIGNLPRLTILDLGNNYFEQEIPMEIGLLTELEYLSFYNNNLNGIIPYQLSNLHKVQFLLLGKNQLKTSNWSKFSGMHSLTHLDLSQNAIHSEFPEFIFECQNLTFLDLSRNRLTGHIPELVFTKLGKLEYLNLTHNLFQGKIPTTIGQLRELQSLDLGMNSLNSSIPSELGHCTDLTHMSLASNFLSGELPQSLSNLNSILHLDFSDNDFGGELPGQIGNLNLLYTLNASRNHLTGVIPQSIGNLTQIGSLDLSNNNLTGAIPLSIGNFTHIEYLDLSNNNLAGAIPLSIVTFTQIKFLDLSNNNLAGAIPLSIVTFTQIKFLDLSNNNLTGVIPPHSFNNLSWTLEIFNVSHNHLSGIPSAFPNMDRLTIYDFSYNKPIPTCGMWRDARGMAACNSSGDNSKRENDINIVLVIILPYVLGVGASATSIGFFTLLVLRKRSKLRPQEIKTSQNFENFESMILQEEVKFTYGEVVKAVDDFHDKYCIGIGGFGRVYKAELESGQVVAVKRLNTEDSNDIPAINLQSFENEIRTLINIRHRNIIRLYGFCSRRGCIFLLYEYFERGSLGKSLYGVEGVTELGWATRVKILKGLAHALSYLHNNCSPPIVHRDVTVNNVLLDQDFEPRLSDFGTARMVSANSSNWTHIVGSFGYMAPGNVTLQLVHFRFILISAS</sequence>
<dbReference type="SUPFAM" id="SSF56112">
    <property type="entry name" value="Protein kinase-like (PK-like)"/>
    <property type="match status" value="1"/>
</dbReference>
<dbReference type="SMART" id="SM00369">
    <property type="entry name" value="LRR_TYP"/>
    <property type="match status" value="8"/>
</dbReference>
<dbReference type="GO" id="GO:0005886">
    <property type="term" value="C:plasma membrane"/>
    <property type="evidence" value="ECO:0007669"/>
    <property type="project" value="UniProtKB-SubCell"/>
</dbReference>
<evidence type="ECO:0000256" key="7">
    <source>
        <dbReference type="ARBA" id="ARBA00022527"/>
    </source>
</evidence>
<evidence type="ECO:0000256" key="18">
    <source>
        <dbReference type="ARBA" id="ARBA00023136"/>
    </source>
</evidence>
<comment type="subcellular location">
    <subcellularLocation>
        <location evidence="1">Cell membrane</location>
        <topology evidence="1">Single-pass membrane protein</topology>
    </subcellularLocation>
    <subcellularLocation>
        <location evidence="3">Membrane</location>
        <topology evidence="3">Single-pass type I membrane protein</topology>
    </subcellularLocation>
    <subcellularLocation>
        <location evidence="2">Secreted</location>
        <location evidence="2">Cell wall</location>
    </subcellularLocation>
</comment>
<reference evidence="28 29" key="1">
    <citation type="submission" date="2019-09" db="EMBL/GenBank/DDBJ databases">
        <authorList>
            <person name="Ou C."/>
        </authorList>
    </citation>
    <scope>NUCLEOTIDE SEQUENCE [LARGE SCALE GENOMIC DNA]</scope>
    <source>
        <strain evidence="28">S2</strain>
        <tissue evidence="28">Leaf</tissue>
    </source>
</reference>
<dbReference type="Pfam" id="PF00560">
    <property type="entry name" value="LRR_1"/>
    <property type="match status" value="8"/>
</dbReference>
<dbReference type="Gene3D" id="3.30.200.20">
    <property type="entry name" value="Phosphorylase Kinase, domain 1"/>
    <property type="match status" value="1"/>
</dbReference>
<evidence type="ECO:0000256" key="3">
    <source>
        <dbReference type="ARBA" id="ARBA00004479"/>
    </source>
</evidence>
<keyword evidence="12 26" id="KW-0732">Signal</keyword>
<keyword evidence="9" id="KW-0433">Leucine-rich repeat</keyword>
<evidence type="ECO:0000259" key="27">
    <source>
        <dbReference type="PROSITE" id="PS50011"/>
    </source>
</evidence>
<dbReference type="GO" id="GO:0004674">
    <property type="term" value="F:protein serine/threonine kinase activity"/>
    <property type="evidence" value="ECO:0007669"/>
    <property type="project" value="UniProtKB-KW"/>
</dbReference>
<keyword evidence="19 28" id="KW-0675">Receptor</keyword>
<keyword evidence="15 28" id="KW-0418">Kinase</keyword>
<dbReference type="PROSITE" id="PS00107">
    <property type="entry name" value="PROTEIN_KINASE_ATP"/>
    <property type="match status" value="1"/>
</dbReference>
<dbReference type="InterPro" id="IPR013210">
    <property type="entry name" value="LRR_N_plant-typ"/>
</dbReference>
<comment type="caution">
    <text evidence="28">The sequence shown here is derived from an EMBL/GenBank/DDBJ whole genome shotgun (WGS) entry which is preliminary data.</text>
</comment>
<keyword evidence="8" id="KW-0597">Phosphoprotein</keyword>
<feature type="binding site" evidence="24">
    <location>
        <position position="629"/>
    </location>
    <ligand>
        <name>ATP</name>
        <dbReference type="ChEBI" id="CHEBI:30616"/>
    </ligand>
</feature>
<dbReference type="SUPFAM" id="SSF52047">
    <property type="entry name" value="RNI-like"/>
    <property type="match status" value="1"/>
</dbReference>
<dbReference type="FunFam" id="3.30.200.20:FF:000309">
    <property type="entry name" value="Leucine-rich repeat receptor protein kinase MSP1"/>
    <property type="match status" value="1"/>
</dbReference>
<evidence type="ECO:0000256" key="8">
    <source>
        <dbReference type="ARBA" id="ARBA00022553"/>
    </source>
</evidence>
<dbReference type="EC" id="2.7.11.1" evidence="4"/>
<dbReference type="PROSITE" id="PS50011">
    <property type="entry name" value="PROTEIN_KINASE_DOM"/>
    <property type="match status" value="1"/>
</dbReference>
<dbReference type="SMART" id="SM00365">
    <property type="entry name" value="LRR_SD22"/>
    <property type="match status" value="6"/>
</dbReference>
<accession>A0A5N5FRH0</accession>
<evidence type="ECO:0000256" key="10">
    <source>
        <dbReference type="ARBA" id="ARBA00022679"/>
    </source>
</evidence>
<dbReference type="PROSITE" id="PS00109">
    <property type="entry name" value="PROTEIN_KINASE_TYR"/>
    <property type="match status" value="1"/>
</dbReference>
<comment type="catalytic activity">
    <reaction evidence="23">
        <text>L-seryl-[protein] + ATP = O-phospho-L-seryl-[protein] + ADP + H(+)</text>
        <dbReference type="Rhea" id="RHEA:17989"/>
        <dbReference type="Rhea" id="RHEA-COMP:9863"/>
        <dbReference type="Rhea" id="RHEA-COMP:11604"/>
        <dbReference type="ChEBI" id="CHEBI:15378"/>
        <dbReference type="ChEBI" id="CHEBI:29999"/>
        <dbReference type="ChEBI" id="CHEBI:30616"/>
        <dbReference type="ChEBI" id="CHEBI:83421"/>
        <dbReference type="ChEBI" id="CHEBI:456216"/>
        <dbReference type="EC" id="2.7.11.1"/>
    </reaction>
</comment>
<evidence type="ECO:0000256" key="6">
    <source>
        <dbReference type="ARBA" id="ARBA00022512"/>
    </source>
</evidence>
<keyword evidence="10" id="KW-0808">Transferase</keyword>
<keyword evidence="6" id="KW-0134">Cell wall</keyword>
<feature type="domain" description="Protein kinase" evidence="27">
    <location>
        <begin position="601"/>
        <end position="793"/>
    </location>
</feature>
<evidence type="ECO:0000256" key="5">
    <source>
        <dbReference type="ARBA" id="ARBA00022475"/>
    </source>
</evidence>
<evidence type="ECO:0000256" key="13">
    <source>
        <dbReference type="ARBA" id="ARBA00022737"/>
    </source>
</evidence>
<evidence type="ECO:0000256" key="26">
    <source>
        <dbReference type="SAM" id="SignalP"/>
    </source>
</evidence>
<dbReference type="InterPro" id="IPR011009">
    <property type="entry name" value="Kinase-like_dom_sf"/>
</dbReference>
<evidence type="ECO:0000256" key="23">
    <source>
        <dbReference type="ARBA" id="ARBA00048679"/>
    </source>
</evidence>
<dbReference type="PANTHER" id="PTHR27000:SF747">
    <property type="entry name" value="LEUCINE RICH REPEAT FAMILY PROTEIN, EXPRESSED"/>
    <property type="match status" value="1"/>
</dbReference>
<dbReference type="FunFam" id="3.80.10.10:FF:000400">
    <property type="entry name" value="Nuclear pore complex protein NUP107"/>
    <property type="match status" value="1"/>
</dbReference>
<dbReference type="Gene3D" id="3.80.10.10">
    <property type="entry name" value="Ribonuclease Inhibitor"/>
    <property type="match status" value="2"/>
</dbReference>
<dbReference type="OrthoDB" id="1895577at2759"/>
<reference evidence="28 29" key="2">
    <citation type="submission" date="2019-11" db="EMBL/GenBank/DDBJ databases">
        <title>A de novo genome assembly of a pear dwarfing rootstock.</title>
        <authorList>
            <person name="Wang F."/>
            <person name="Wang J."/>
            <person name="Li S."/>
            <person name="Zhang Y."/>
            <person name="Fang M."/>
            <person name="Ma L."/>
            <person name="Zhao Y."/>
            <person name="Jiang S."/>
        </authorList>
    </citation>
    <scope>NUCLEOTIDE SEQUENCE [LARGE SCALE GENOMIC DNA]</scope>
    <source>
        <strain evidence="28">S2</strain>
        <tissue evidence="28">Leaf</tissue>
    </source>
</reference>
<proteinExistence type="inferred from homology"/>
<dbReference type="EMBL" id="SMOL01000673">
    <property type="protein sequence ID" value="KAB2603852.1"/>
    <property type="molecule type" value="Genomic_DNA"/>
</dbReference>
<dbReference type="Pfam" id="PF13516">
    <property type="entry name" value="LRR_6"/>
    <property type="match status" value="1"/>
</dbReference>
<dbReference type="InterPro" id="IPR032675">
    <property type="entry name" value="LRR_dom_sf"/>
</dbReference>
<keyword evidence="5" id="KW-1003">Cell membrane</keyword>
<evidence type="ECO:0000256" key="22">
    <source>
        <dbReference type="ARBA" id="ARBA00047899"/>
    </source>
</evidence>
<keyword evidence="20" id="KW-0325">Glycoprotein</keyword>
<keyword evidence="7" id="KW-0723">Serine/threonine-protein kinase</keyword>
<dbReference type="InterPro" id="IPR001611">
    <property type="entry name" value="Leu-rich_rpt"/>
</dbReference>
<dbReference type="Pfam" id="PF00069">
    <property type="entry name" value="Pkinase"/>
    <property type="match status" value="1"/>
</dbReference>
<keyword evidence="16 24" id="KW-0067">ATP-binding</keyword>
<evidence type="ECO:0000256" key="16">
    <source>
        <dbReference type="ARBA" id="ARBA00022840"/>
    </source>
</evidence>
<evidence type="ECO:0000313" key="29">
    <source>
        <dbReference type="Proteomes" id="UP000327157"/>
    </source>
</evidence>
<comment type="similarity">
    <text evidence="21">Belongs to the polygalacturonase-inhibiting protein family.</text>
</comment>
<dbReference type="InterPro" id="IPR017441">
    <property type="entry name" value="Protein_kinase_ATP_BS"/>
</dbReference>
<evidence type="ECO:0000256" key="1">
    <source>
        <dbReference type="ARBA" id="ARBA00004162"/>
    </source>
</evidence>
<keyword evidence="29" id="KW-1185">Reference proteome</keyword>
<evidence type="ECO:0000256" key="19">
    <source>
        <dbReference type="ARBA" id="ARBA00023170"/>
    </source>
</evidence>
<dbReference type="PRINTS" id="PR00019">
    <property type="entry name" value="LEURICHRPT"/>
</dbReference>
<dbReference type="InterPro" id="IPR008266">
    <property type="entry name" value="Tyr_kinase_AS"/>
</dbReference>
<evidence type="ECO:0000256" key="25">
    <source>
        <dbReference type="SAM" id="Phobius"/>
    </source>
</evidence>
<dbReference type="InterPro" id="IPR000719">
    <property type="entry name" value="Prot_kinase_dom"/>
</dbReference>
<dbReference type="SUPFAM" id="SSF52058">
    <property type="entry name" value="L domain-like"/>
    <property type="match status" value="1"/>
</dbReference>
<evidence type="ECO:0000256" key="15">
    <source>
        <dbReference type="ARBA" id="ARBA00022777"/>
    </source>
</evidence>
<evidence type="ECO:0000256" key="2">
    <source>
        <dbReference type="ARBA" id="ARBA00004191"/>
    </source>
</evidence>
<evidence type="ECO:0000313" key="28">
    <source>
        <dbReference type="EMBL" id="KAB2603852.1"/>
    </source>
</evidence>
<evidence type="ECO:0000256" key="17">
    <source>
        <dbReference type="ARBA" id="ARBA00022989"/>
    </source>
</evidence>
<keyword evidence="17 25" id="KW-1133">Transmembrane helix</keyword>
<dbReference type="Gene3D" id="1.10.510.10">
    <property type="entry name" value="Transferase(Phosphotransferase) domain 1"/>
    <property type="match status" value="1"/>
</dbReference>
<keyword evidence="13" id="KW-0677">Repeat</keyword>
<name>A0A5N5FRH0_9ROSA</name>
<dbReference type="Pfam" id="PF13855">
    <property type="entry name" value="LRR_8"/>
    <property type="match status" value="2"/>
</dbReference>
<organism evidence="28 29">
    <name type="scientific">Pyrus ussuriensis x Pyrus communis</name>
    <dbReference type="NCBI Taxonomy" id="2448454"/>
    <lineage>
        <taxon>Eukaryota</taxon>
        <taxon>Viridiplantae</taxon>
        <taxon>Streptophyta</taxon>
        <taxon>Embryophyta</taxon>
        <taxon>Tracheophyta</taxon>
        <taxon>Spermatophyta</taxon>
        <taxon>Magnoliopsida</taxon>
        <taxon>eudicotyledons</taxon>
        <taxon>Gunneridae</taxon>
        <taxon>Pentapetalae</taxon>
        <taxon>rosids</taxon>
        <taxon>fabids</taxon>
        <taxon>Rosales</taxon>
        <taxon>Rosaceae</taxon>
        <taxon>Amygdaloideae</taxon>
        <taxon>Maleae</taxon>
        <taxon>Pyrus</taxon>
    </lineage>
</organism>
<protein>
    <recommendedName>
        <fullName evidence="4">non-specific serine/threonine protein kinase</fullName>
        <ecNumber evidence="4">2.7.11.1</ecNumber>
    </recommendedName>
</protein>
<keyword evidence="11 25" id="KW-0812">Transmembrane</keyword>
<evidence type="ECO:0000256" key="12">
    <source>
        <dbReference type="ARBA" id="ARBA00022729"/>
    </source>
</evidence>
<keyword evidence="6" id="KW-0964">Secreted</keyword>
<evidence type="ECO:0000256" key="14">
    <source>
        <dbReference type="ARBA" id="ARBA00022741"/>
    </source>
</evidence>
<gene>
    <name evidence="28" type="ORF">D8674_043070</name>
</gene>
<evidence type="ECO:0000256" key="9">
    <source>
        <dbReference type="ARBA" id="ARBA00022614"/>
    </source>
</evidence>
<feature type="signal peptide" evidence="26">
    <location>
        <begin position="1"/>
        <end position="24"/>
    </location>
</feature>
<keyword evidence="14 24" id="KW-0547">Nucleotide-binding</keyword>
<keyword evidence="18 25" id="KW-0472">Membrane</keyword>
<dbReference type="Pfam" id="PF08263">
    <property type="entry name" value="LRRNT_2"/>
    <property type="match status" value="1"/>
</dbReference>
<dbReference type="Proteomes" id="UP000327157">
    <property type="component" value="Unassembled WGS sequence"/>
</dbReference>
<evidence type="ECO:0000256" key="21">
    <source>
        <dbReference type="ARBA" id="ARBA00038043"/>
    </source>
</evidence>
<comment type="catalytic activity">
    <reaction evidence="22">
        <text>L-threonyl-[protein] + ATP = O-phospho-L-threonyl-[protein] + ADP + H(+)</text>
        <dbReference type="Rhea" id="RHEA:46608"/>
        <dbReference type="Rhea" id="RHEA-COMP:11060"/>
        <dbReference type="Rhea" id="RHEA-COMP:11605"/>
        <dbReference type="ChEBI" id="CHEBI:15378"/>
        <dbReference type="ChEBI" id="CHEBI:30013"/>
        <dbReference type="ChEBI" id="CHEBI:30616"/>
        <dbReference type="ChEBI" id="CHEBI:61977"/>
        <dbReference type="ChEBI" id="CHEBI:456216"/>
        <dbReference type="EC" id="2.7.11.1"/>
    </reaction>
</comment>
<feature type="chain" id="PRO_5024414017" description="non-specific serine/threonine protein kinase" evidence="26">
    <location>
        <begin position="25"/>
        <end position="793"/>
    </location>
</feature>
<feature type="transmembrane region" description="Helical" evidence="25">
    <location>
        <begin position="531"/>
        <end position="558"/>
    </location>
</feature>
<dbReference type="InterPro" id="IPR003591">
    <property type="entry name" value="Leu-rich_rpt_typical-subtyp"/>
</dbReference>
<dbReference type="PANTHER" id="PTHR27000">
    <property type="entry name" value="LEUCINE-RICH REPEAT RECEPTOR-LIKE PROTEIN KINASE FAMILY PROTEIN-RELATED"/>
    <property type="match status" value="1"/>
</dbReference>